<protein>
    <recommendedName>
        <fullName evidence="4">Type I restriction modification DNA specificity domain-containing protein</fullName>
    </recommendedName>
</protein>
<accession>A0A423KP10</accession>
<comment type="caution">
    <text evidence="5">The sequence shown here is derived from an EMBL/GenBank/DDBJ whole genome shotgun (WGS) entry which is preliminary data.</text>
</comment>
<dbReference type="CDD" id="cd17249">
    <property type="entry name" value="RMtype1_S_EcoR124I-TRD2-CR2_like"/>
    <property type="match status" value="1"/>
</dbReference>
<dbReference type="GO" id="GO:0003677">
    <property type="term" value="F:DNA binding"/>
    <property type="evidence" value="ECO:0007669"/>
    <property type="project" value="UniProtKB-KW"/>
</dbReference>
<dbReference type="PANTHER" id="PTHR30408:SF12">
    <property type="entry name" value="TYPE I RESTRICTION ENZYME MJAVIII SPECIFICITY SUBUNIT"/>
    <property type="match status" value="1"/>
</dbReference>
<keyword evidence="3" id="KW-0238">DNA-binding</keyword>
<dbReference type="AlphaFoldDB" id="A0A423KP10"/>
<comment type="similarity">
    <text evidence="1">Belongs to the type-I restriction system S methylase family.</text>
</comment>
<evidence type="ECO:0000256" key="3">
    <source>
        <dbReference type="ARBA" id="ARBA00023125"/>
    </source>
</evidence>
<organism evidence="5 6">
    <name type="scientific">Pseudomonas frederiksbergensis</name>
    <dbReference type="NCBI Taxonomy" id="104087"/>
    <lineage>
        <taxon>Bacteria</taxon>
        <taxon>Pseudomonadati</taxon>
        <taxon>Pseudomonadota</taxon>
        <taxon>Gammaproteobacteria</taxon>
        <taxon>Pseudomonadales</taxon>
        <taxon>Pseudomonadaceae</taxon>
        <taxon>Pseudomonas</taxon>
    </lineage>
</organism>
<dbReference type="Pfam" id="PF01420">
    <property type="entry name" value="Methylase_S"/>
    <property type="match status" value="1"/>
</dbReference>
<keyword evidence="2" id="KW-0680">Restriction system</keyword>
<evidence type="ECO:0000313" key="6">
    <source>
        <dbReference type="Proteomes" id="UP000283627"/>
    </source>
</evidence>
<dbReference type="InterPro" id="IPR044946">
    <property type="entry name" value="Restrct_endonuc_typeI_TRD_sf"/>
</dbReference>
<dbReference type="InterPro" id="IPR000055">
    <property type="entry name" value="Restrct_endonuc_typeI_TRD"/>
</dbReference>
<feature type="domain" description="Type I restriction modification DNA specificity" evidence="4">
    <location>
        <begin position="71"/>
        <end position="243"/>
    </location>
</feature>
<dbReference type="SUPFAM" id="SSF116734">
    <property type="entry name" value="DNA methylase specificity domain"/>
    <property type="match status" value="2"/>
</dbReference>
<dbReference type="EMBL" id="MOBP01000005">
    <property type="protein sequence ID" value="RON56135.1"/>
    <property type="molecule type" value="Genomic_DNA"/>
</dbReference>
<dbReference type="Gene3D" id="3.90.220.20">
    <property type="entry name" value="DNA methylase specificity domains"/>
    <property type="match status" value="2"/>
</dbReference>
<sequence>MPVPSIKEQDGIVNFLDSEMAKIDLLIEKQRKLIQLLKEKRQAVISHIVTKGLKKNVKMRDSGIKWLGTVPQSWDVTPLKYLCTFSGGGTPSKENLDYWTDGDIPWVSPKDMKSFWVSDTQDKITERAVAESSTNLIESGALLMVVRSGILQRTIPIAINTVPVSLNQDMKALRFNGRMKAEYAANFILGHESSLLLEWSKEGATVESIEQEYLSSGFIPAPPLEEQIGINKEITERMKLFRNLEDNATRGIALLQERRAALISSVVSGKIDVRNWATSKDCQINKEVAA</sequence>
<dbReference type="Proteomes" id="UP000283627">
    <property type="component" value="Unassembled WGS sequence"/>
</dbReference>
<dbReference type="GO" id="GO:0009307">
    <property type="term" value="P:DNA restriction-modification system"/>
    <property type="evidence" value="ECO:0007669"/>
    <property type="project" value="UniProtKB-KW"/>
</dbReference>
<dbReference type="InterPro" id="IPR052021">
    <property type="entry name" value="Type-I_RS_S_subunit"/>
</dbReference>
<evidence type="ECO:0000256" key="1">
    <source>
        <dbReference type="ARBA" id="ARBA00010923"/>
    </source>
</evidence>
<evidence type="ECO:0000259" key="4">
    <source>
        <dbReference type="Pfam" id="PF01420"/>
    </source>
</evidence>
<evidence type="ECO:0000256" key="2">
    <source>
        <dbReference type="ARBA" id="ARBA00022747"/>
    </source>
</evidence>
<proteinExistence type="inferred from homology"/>
<reference evidence="5 6" key="1">
    <citation type="submission" date="2016-10" db="EMBL/GenBank/DDBJ databases">
        <title>Comparative genome analysis of multiple Pseudomonas spp. focuses on biocontrol and plant growth promoting traits.</title>
        <authorList>
            <person name="Tao X.-Y."/>
            <person name="Taylor C.G."/>
        </authorList>
    </citation>
    <scope>NUCLEOTIDE SEQUENCE [LARGE SCALE GENOMIC DNA]</scope>
    <source>
        <strain evidence="5 6">39A2</strain>
    </source>
</reference>
<evidence type="ECO:0000313" key="5">
    <source>
        <dbReference type="EMBL" id="RON56135.1"/>
    </source>
</evidence>
<dbReference type="PANTHER" id="PTHR30408">
    <property type="entry name" value="TYPE-1 RESTRICTION ENZYME ECOKI SPECIFICITY PROTEIN"/>
    <property type="match status" value="1"/>
</dbReference>
<name>A0A423KP10_9PSED</name>
<gene>
    <name evidence="5" type="ORF">BK665_08225</name>
</gene>